<evidence type="ECO:0000313" key="1">
    <source>
        <dbReference type="EMBL" id="MQN77286.1"/>
    </source>
</evidence>
<name>A0AA90VB11_9BACT</name>
<organism evidence="1 2">
    <name type="scientific">Segatella copri</name>
    <dbReference type="NCBI Taxonomy" id="165179"/>
    <lineage>
        <taxon>Bacteria</taxon>
        <taxon>Pseudomonadati</taxon>
        <taxon>Bacteroidota</taxon>
        <taxon>Bacteroidia</taxon>
        <taxon>Bacteroidales</taxon>
        <taxon>Prevotellaceae</taxon>
        <taxon>Segatella</taxon>
    </lineage>
</organism>
<dbReference type="EMBL" id="VZBZ01000072">
    <property type="protein sequence ID" value="MQN77286.1"/>
    <property type="molecule type" value="Genomic_DNA"/>
</dbReference>
<dbReference type="RefSeq" id="WP_153092493.1">
    <property type="nucleotide sequence ID" value="NZ_VZBX01000033.1"/>
</dbReference>
<dbReference type="Proteomes" id="UP000423156">
    <property type="component" value="Unassembled WGS sequence"/>
</dbReference>
<reference evidence="2" key="1">
    <citation type="submission" date="2019-09" db="EMBL/GenBank/DDBJ databases">
        <title>Distinct polysaccharide growth profiles of human intestinal Prevotella copri isolates.</title>
        <authorList>
            <person name="Fehlner-Peach H."/>
            <person name="Magnabosco C."/>
            <person name="Raghavan V."/>
            <person name="Scher J.U."/>
            <person name="Tett A."/>
            <person name="Cox L.M."/>
            <person name="Gottsegen C."/>
            <person name="Watters A."/>
            <person name="Wiltshire- Gordon J.D."/>
            <person name="Segata N."/>
            <person name="Bonneau R."/>
            <person name="Littman D.R."/>
        </authorList>
    </citation>
    <scope>NUCLEOTIDE SEQUENCE [LARGE SCALE GENOMIC DNA]</scope>
    <source>
        <strain evidence="2">BU41712</strain>
    </source>
</reference>
<sequence>MIHRNNQDYITAFIEGYICAIIGERMTIAKVSEAELDNAKHSAEKYVEFQIEHSDFSEEEKEAMKKDYKLWAESAMQGMKKRLRDSGRLL</sequence>
<gene>
    <name evidence="1" type="ORF">F7D71_05290</name>
</gene>
<accession>A0AA90VB11</accession>
<proteinExistence type="predicted"/>
<protein>
    <submittedName>
        <fullName evidence="1">Uncharacterized protein</fullName>
    </submittedName>
</protein>
<comment type="caution">
    <text evidence="1">The sequence shown here is derived from an EMBL/GenBank/DDBJ whole genome shotgun (WGS) entry which is preliminary data.</text>
</comment>
<dbReference type="AlphaFoldDB" id="A0AA90VB11"/>
<evidence type="ECO:0000313" key="2">
    <source>
        <dbReference type="Proteomes" id="UP000423156"/>
    </source>
</evidence>